<dbReference type="RefSeq" id="WP_184178637.1">
    <property type="nucleotide sequence ID" value="NZ_BMNF01000002.1"/>
</dbReference>
<dbReference type="AlphaFoldDB" id="A0A840VLC9"/>
<keyword evidence="10" id="KW-1185">Reference proteome</keyword>
<keyword evidence="6 8" id="KW-0472">Membrane</keyword>
<dbReference type="Proteomes" id="UP000586947">
    <property type="component" value="Unassembled WGS sequence"/>
</dbReference>
<evidence type="ECO:0000256" key="2">
    <source>
        <dbReference type="ARBA" id="ARBA00007531"/>
    </source>
</evidence>
<feature type="transmembrane region" description="Helical" evidence="8">
    <location>
        <begin position="7"/>
        <end position="33"/>
    </location>
</feature>
<feature type="region of interest" description="Disordered" evidence="7">
    <location>
        <begin position="60"/>
        <end position="86"/>
    </location>
</feature>
<keyword evidence="3" id="KW-1003">Cell membrane</keyword>
<evidence type="ECO:0000256" key="1">
    <source>
        <dbReference type="ARBA" id="ARBA00004236"/>
    </source>
</evidence>
<dbReference type="InterPro" id="IPR038468">
    <property type="entry name" value="MmpS_C"/>
</dbReference>
<evidence type="ECO:0000256" key="3">
    <source>
        <dbReference type="ARBA" id="ARBA00022475"/>
    </source>
</evidence>
<accession>A0A840VLC9</accession>
<evidence type="ECO:0008006" key="11">
    <source>
        <dbReference type="Google" id="ProtNLM"/>
    </source>
</evidence>
<keyword evidence="5 8" id="KW-1133">Transmembrane helix</keyword>
<keyword evidence="4 8" id="KW-0812">Transmembrane</keyword>
<evidence type="ECO:0000256" key="6">
    <source>
        <dbReference type="ARBA" id="ARBA00023136"/>
    </source>
</evidence>
<proteinExistence type="inferred from homology"/>
<dbReference type="Pfam" id="PF05423">
    <property type="entry name" value="Mycobact_memb"/>
    <property type="match status" value="1"/>
</dbReference>
<dbReference type="InterPro" id="IPR008693">
    <property type="entry name" value="MmpS"/>
</dbReference>
<comment type="similarity">
    <text evidence="2">Belongs to the MmpS family.</text>
</comment>
<evidence type="ECO:0000256" key="5">
    <source>
        <dbReference type="ARBA" id="ARBA00022989"/>
    </source>
</evidence>
<comment type="subcellular location">
    <subcellularLocation>
        <location evidence="1">Cell membrane</location>
    </subcellularLocation>
</comment>
<name>A0A840VLC9_9ACTN</name>
<sequence length="180" mass="19434">MTDSGRVVGIVIAVFVVLVLIICGCLCAGGLLLDRNSPDPVAEDPYVFPDDDWTTPAVEPLFPERPTAQPPTLAPTPTKQPITAPTSGPAPVTVVYEVTGSGQADIAYYDAESDLIHVDHTKLPWRTSIRTNGQSRVMVEATWPDIDYHGPLDCTLTVTGVGKPIVDKTRGYWRTTCSVE</sequence>
<dbReference type="EMBL" id="JACHDP010000001">
    <property type="protein sequence ID" value="MBB5477547.1"/>
    <property type="molecule type" value="Genomic_DNA"/>
</dbReference>
<evidence type="ECO:0000313" key="10">
    <source>
        <dbReference type="Proteomes" id="UP000586947"/>
    </source>
</evidence>
<organism evidence="9 10">
    <name type="scientific">Micromonospora parathelypteridis</name>
    <dbReference type="NCBI Taxonomy" id="1839617"/>
    <lineage>
        <taxon>Bacteria</taxon>
        <taxon>Bacillati</taxon>
        <taxon>Actinomycetota</taxon>
        <taxon>Actinomycetes</taxon>
        <taxon>Micromonosporales</taxon>
        <taxon>Micromonosporaceae</taxon>
        <taxon>Micromonospora</taxon>
    </lineage>
</organism>
<comment type="caution">
    <text evidence="9">The sequence shown here is derived from an EMBL/GenBank/DDBJ whole genome shotgun (WGS) entry which is preliminary data.</text>
</comment>
<evidence type="ECO:0000256" key="8">
    <source>
        <dbReference type="SAM" id="Phobius"/>
    </source>
</evidence>
<evidence type="ECO:0000313" key="9">
    <source>
        <dbReference type="EMBL" id="MBB5477547.1"/>
    </source>
</evidence>
<reference evidence="9 10" key="1">
    <citation type="submission" date="2020-08" db="EMBL/GenBank/DDBJ databases">
        <title>Sequencing the genomes of 1000 actinobacteria strains.</title>
        <authorList>
            <person name="Klenk H.-P."/>
        </authorList>
    </citation>
    <scope>NUCLEOTIDE SEQUENCE [LARGE SCALE GENOMIC DNA]</scope>
    <source>
        <strain evidence="9 10">DSM 103125</strain>
    </source>
</reference>
<dbReference type="GO" id="GO:0005886">
    <property type="term" value="C:plasma membrane"/>
    <property type="evidence" value="ECO:0007669"/>
    <property type="project" value="UniProtKB-SubCell"/>
</dbReference>
<protein>
    <recommendedName>
        <fullName evidence="11">MmpS family membrane protein</fullName>
    </recommendedName>
</protein>
<gene>
    <name evidence="9" type="ORF">HNR20_002052</name>
</gene>
<dbReference type="PROSITE" id="PS51257">
    <property type="entry name" value="PROKAR_LIPOPROTEIN"/>
    <property type="match status" value="1"/>
</dbReference>
<evidence type="ECO:0000256" key="4">
    <source>
        <dbReference type="ARBA" id="ARBA00022692"/>
    </source>
</evidence>
<evidence type="ECO:0000256" key="7">
    <source>
        <dbReference type="SAM" id="MobiDB-lite"/>
    </source>
</evidence>
<dbReference type="Gene3D" id="2.60.40.2880">
    <property type="entry name" value="MmpS1-5, C-terminal soluble domain"/>
    <property type="match status" value="1"/>
</dbReference>